<dbReference type="InterPro" id="IPR023393">
    <property type="entry name" value="START-like_dom_sf"/>
</dbReference>
<organism evidence="1 2">
    <name type="scientific">Jeotgalicoccus saudimassiliensis</name>
    <dbReference type="NCBI Taxonomy" id="1461582"/>
    <lineage>
        <taxon>Bacteria</taxon>
        <taxon>Bacillati</taxon>
        <taxon>Bacillota</taxon>
        <taxon>Bacilli</taxon>
        <taxon>Bacillales</taxon>
        <taxon>Staphylococcaceae</taxon>
        <taxon>Jeotgalicoccus</taxon>
    </lineage>
</organism>
<dbReference type="STRING" id="1461582.BN1048_02173"/>
<dbReference type="Gene3D" id="3.30.530.20">
    <property type="match status" value="1"/>
</dbReference>
<evidence type="ECO:0000313" key="1">
    <source>
        <dbReference type="EMBL" id="CEA03681.1"/>
    </source>
</evidence>
<proteinExistence type="predicted"/>
<sequence length="143" mass="16385">MELQLQLYFYHREIDKTPAEIFRTVDSDEALLKGIEKLTDIEYLNGALNSREAGTKGILRYGDSPVETEITSYTKNRRIELKKEITAGTLVTMFNVVPVEDRSEVTISTKLFTDSAATFAVYALKIPRIKKQFNQNMERLENS</sequence>
<reference evidence="1 2" key="1">
    <citation type="submission" date="2014-07" db="EMBL/GenBank/DDBJ databases">
        <authorList>
            <person name="Urmite Genomes Urmite Genomes"/>
        </authorList>
    </citation>
    <scope>NUCLEOTIDE SEQUENCE [LARGE SCALE GENOMIC DNA]</scope>
    <source>
        <strain evidence="1 2">13MG44_air</strain>
    </source>
</reference>
<accession>A0A078MGA5</accession>
<protein>
    <recommendedName>
        <fullName evidence="3">Polyketide cyclase / dehydrase and lipid transport</fullName>
    </recommendedName>
</protein>
<dbReference type="eggNOG" id="ENOG502ZEQF">
    <property type="taxonomic scope" value="Bacteria"/>
</dbReference>
<dbReference type="Proteomes" id="UP000044136">
    <property type="component" value="Unassembled WGS sequence"/>
</dbReference>
<gene>
    <name evidence="1" type="ORF">BN1048_02173</name>
</gene>
<dbReference type="SUPFAM" id="SSF55961">
    <property type="entry name" value="Bet v1-like"/>
    <property type="match status" value="1"/>
</dbReference>
<dbReference type="AlphaFoldDB" id="A0A078MGA5"/>
<evidence type="ECO:0008006" key="3">
    <source>
        <dbReference type="Google" id="ProtNLM"/>
    </source>
</evidence>
<dbReference type="EMBL" id="CCSE01000001">
    <property type="protein sequence ID" value="CEA03681.1"/>
    <property type="molecule type" value="Genomic_DNA"/>
</dbReference>
<keyword evidence="2" id="KW-1185">Reference proteome</keyword>
<dbReference type="OrthoDB" id="2418048at2"/>
<evidence type="ECO:0000313" key="2">
    <source>
        <dbReference type="Proteomes" id="UP000044136"/>
    </source>
</evidence>
<name>A0A078MGA5_9STAP</name>
<dbReference type="RefSeq" id="WP_035811142.1">
    <property type="nucleotide sequence ID" value="NZ_CCSE01000001.1"/>
</dbReference>
<dbReference type="HOGENOM" id="CLU_1803595_0_0_9"/>